<accession>A0A9Y1FN56</accession>
<protein>
    <submittedName>
        <fullName evidence="1">Uncharacterized protein</fullName>
    </submittedName>
</protein>
<organism evidence="1">
    <name type="scientific">Candidatus Heimdallarchaeum endolithica</name>
    <dbReference type="NCBI Taxonomy" id="2876572"/>
    <lineage>
        <taxon>Archaea</taxon>
        <taxon>Promethearchaeati</taxon>
        <taxon>Candidatus Heimdallarchaeota</taxon>
        <taxon>Candidatus Heimdallarchaeia (ex Rinke et al. 2021) (nom. nud.)</taxon>
        <taxon>Candidatus Heimdallarchaeales</taxon>
        <taxon>Candidatus Heimdallarchaeaceae</taxon>
        <taxon>Candidatus Heimdallarchaeum</taxon>
    </lineage>
</organism>
<proteinExistence type="predicted"/>
<dbReference type="Proteomes" id="UP001200513">
    <property type="component" value="Chromosome"/>
</dbReference>
<sequence>MNSNNSNRKCKDLQYEIKKIYEENFLEERKKIISIATKLITELKGILTKENESSNEYNWILKSFIDNWIWKISELPGPNTKTKFVGQRYWSKKAKEQYQKNCNYKGLRHEHVYPRAKLKERIIECENNEEIEKELRKIVACVVTKEEHNKLNNEKERWERYVSTGVQVVDLFENKELTDEDLRKLNRKENSYDCYID</sequence>
<dbReference type="EMBL" id="CP084167">
    <property type="protein sequence ID" value="UJG42761.1"/>
    <property type="molecule type" value="Genomic_DNA"/>
</dbReference>
<dbReference type="AlphaFoldDB" id="A0A9Y1FN56"/>
<gene>
    <name evidence="1" type="ORF">K9W46_10285</name>
</gene>
<reference evidence="1" key="1">
    <citation type="journal article" date="2022" name="Nat. Microbiol.">
        <title>Unique mobile elements and scalable gene flow at the prokaryote-eukaryote boundary revealed by circularized Asgard archaea genomes.</title>
        <authorList>
            <person name="Wu F."/>
            <person name="Speth D.R."/>
            <person name="Philosof A."/>
            <person name="Cremiere A."/>
            <person name="Narayanan A."/>
            <person name="Barco R.A."/>
            <person name="Connon S.A."/>
            <person name="Amend J.P."/>
            <person name="Antoshechkin I.A."/>
            <person name="Orphan V.J."/>
        </authorList>
    </citation>
    <scope>NUCLEOTIDE SEQUENCE</scope>
    <source>
        <strain evidence="1">PR6</strain>
    </source>
</reference>
<evidence type="ECO:0000313" key="1">
    <source>
        <dbReference type="EMBL" id="UJG42761.1"/>
    </source>
</evidence>
<name>A0A9Y1FN56_9ARCH</name>